<feature type="compositionally biased region" description="Low complexity" evidence="8">
    <location>
        <begin position="92"/>
        <end position="108"/>
    </location>
</feature>
<feature type="repeat" description="WD" evidence="7">
    <location>
        <begin position="535"/>
        <end position="576"/>
    </location>
</feature>
<sequence>MSFSSDEVNFLVYRYLQESGFFHSAYTFGIESHISQSNINGALVPPAALLSIIQKGLQYTEAEISIGEDGSERMIESLSLIDAVMPDVVAARQQAAHQKAKQDQAANATPAASNNRGNSNTPHNGDNNGTAPAANATNGDVKANHSVETPTTSSVTPTVATPMDTSTRTPTTAASNNNEDSNSSVKQLNASSGNTAIIAGNAANSASNPTPPAAVPGGAADPPVAAEQPAGGLPAGAGLLGIGSIDIPSSRATILRGHESEVFICAWNPTSDLLASGSGDSTARIWNLNESQPTSATGPNQQLVLRHCIQRGGAEVPSNKDVTSLDWNSEGTLLATGSYDGFARIWTTEGRLASTLGQHKGPIFALKWNKKGNYILSAGVDKTTIIWDASTGNCTQQFAFHTAPALDVDWQSNVSFASCSTDQCIHVCKLGVDKPIKTFMGHTNEVNAIKWDPQGVLLASCSDDMTLKIWTPRESPHGGLVHDLQAHHKEIYTIKWSPTGPQTANPNINLVLASASFDSTVRLWEVELGQCLYTLTKHSEPVYSVAFSPDGRYLASGSFDKCVHIWNTTTGQLMHSYKGTGGIFEVCWNAKGDKVGASASDGSVFVLDLRRM</sequence>
<comment type="subcellular location">
    <subcellularLocation>
        <location evidence="1">Nucleus</location>
    </subcellularLocation>
</comment>
<proteinExistence type="inferred from homology"/>
<dbReference type="FunCoup" id="A0A7M7K008">
    <property type="interactions" value="1260"/>
</dbReference>
<dbReference type="OrthoDB" id="1367865at2759"/>
<dbReference type="SMART" id="SM00320">
    <property type="entry name" value="WD40"/>
    <property type="match status" value="8"/>
</dbReference>
<dbReference type="InterPro" id="IPR019775">
    <property type="entry name" value="WD40_repeat_CS"/>
</dbReference>
<dbReference type="InterPro" id="IPR036322">
    <property type="entry name" value="WD40_repeat_dom_sf"/>
</dbReference>
<feature type="repeat" description="WD" evidence="7">
    <location>
        <begin position="356"/>
        <end position="397"/>
    </location>
</feature>
<dbReference type="PROSITE" id="PS50896">
    <property type="entry name" value="LISH"/>
    <property type="match status" value="1"/>
</dbReference>
<dbReference type="SMART" id="SM00667">
    <property type="entry name" value="LisH"/>
    <property type="match status" value="1"/>
</dbReference>
<feature type="repeat" description="WD" evidence="7">
    <location>
        <begin position="255"/>
        <end position="296"/>
    </location>
</feature>
<dbReference type="PROSITE" id="PS50082">
    <property type="entry name" value="WD_REPEATS_2"/>
    <property type="match status" value="6"/>
</dbReference>
<evidence type="ECO:0000256" key="8">
    <source>
        <dbReference type="SAM" id="MobiDB-lite"/>
    </source>
</evidence>
<name>A0A7M7K008_VARDE</name>
<feature type="region of interest" description="Disordered" evidence="8">
    <location>
        <begin position="92"/>
        <end position="187"/>
    </location>
</feature>
<dbReference type="Gene3D" id="2.130.10.10">
    <property type="entry name" value="YVTN repeat-like/Quinoprotein amine dehydrogenase"/>
    <property type="match status" value="1"/>
</dbReference>
<feature type="repeat" description="WD" evidence="7">
    <location>
        <begin position="322"/>
        <end position="346"/>
    </location>
</feature>
<dbReference type="InterPro" id="IPR015943">
    <property type="entry name" value="WD40/YVTN_repeat-like_dom_sf"/>
</dbReference>
<feature type="compositionally biased region" description="Low complexity" evidence="8">
    <location>
        <begin position="215"/>
        <end position="231"/>
    </location>
</feature>
<dbReference type="GO" id="GO:0003714">
    <property type="term" value="F:transcription corepressor activity"/>
    <property type="evidence" value="ECO:0007669"/>
    <property type="project" value="InterPro"/>
</dbReference>
<dbReference type="Pfam" id="PF08513">
    <property type="entry name" value="LisH"/>
    <property type="match status" value="1"/>
</dbReference>
<evidence type="ECO:0000313" key="9">
    <source>
        <dbReference type="EnsemblMetazoa" id="XP_022659472"/>
    </source>
</evidence>
<comment type="similarity">
    <text evidence="6">Belongs to the WD repeat EBI family.</text>
</comment>
<dbReference type="InterPro" id="IPR020472">
    <property type="entry name" value="WD40_PAC1"/>
</dbReference>
<protein>
    <recommendedName>
        <fullName evidence="11">F-box-like/WD repeat-containing protein TBL1XR1</fullName>
    </recommendedName>
</protein>
<reference evidence="9" key="1">
    <citation type="submission" date="2021-01" db="UniProtKB">
        <authorList>
            <consortium name="EnsemblMetazoa"/>
        </authorList>
    </citation>
    <scope>IDENTIFICATION</scope>
</reference>
<evidence type="ECO:0000256" key="1">
    <source>
        <dbReference type="ARBA" id="ARBA00004123"/>
    </source>
</evidence>
<evidence type="ECO:0000256" key="2">
    <source>
        <dbReference type="ARBA" id="ARBA00022574"/>
    </source>
</evidence>
<evidence type="ECO:0000313" key="10">
    <source>
        <dbReference type="Proteomes" id="UP000594260"/>
    </source>
</evidence>
<keyword evidence="10" id="KW-1185">Reference proteome</keyword>
<keyword evidence="3" id="KW-0677">Repeat</keyword>
<dbReference type="KEGG" id="vde:111249632"/>
<dbReference type="FunFam" id="1.20.960.30:FF:000001">
    <property type="entry name" value="F-box-like/WD repeat-containing protein TBL1XR1"/>
    <property type="match status" value="1"/>
</dbReference>
<evidence type="ECO:0000256" key="6">
    <source>
        <dbReference type="ARBA" id="ARBA00025741"/>
    </source>
</evidence>
<evidence type="ECO:0000256" key="4">
    <source>
        <dbReference type="ARBA" id="ARBA00022786"/>
    </source>
</evidence>
<dbReference type="GeneID" id="111249632"/>
<evidence type="ECO:0000256" key="7">
    <source>
        <dbReference type="PROSITE-ProRule" id="PRU00221"/>
    </source>
</evidence>
<accession>A0A7M7K008</accession>
<keyword evidence="5" id="KW-0539">Nucleus</keyword>
<keyword evidence="4" id="KW-0833">Ubl conjugation pathway</keyword>
<feature type="compositionally biased region" description="Polar residues" evidence="8">
    <location>
        <begin position="110"/>
        <end position="123"/>
    </location>
</feature>
<feature type="region of interest" description="Disordered" evidence="8">
    <location>
        <begin position="201"/>
        <end position="231"/>
    </location>
</feature>
<feature type="compositionally biased region" description="Low complexity" evidence="8">
    <location>
        <begin position="124"/>
        <end position="184"/>
    </location>
</feature>
<dbReference type="InterPro" id="IPR006594">
    <property type="entry name" value="LisH"/>
</dbReference>
<dbReference type="PANTHER" id="PTHR22846">
    <property type="entry name" value="WD40 REPEAT PROTEIN"/>
    <property type="match status" value="1"/>
</dbReference>
<dbReference type="InParanoid" id="A0A7M7K008"/>
<keyword evidence="2 7" id="KW-0853">WD repeat</keyword>
<evidence type="ECO:0008006" key="11">
    <source>
        <dbReference type="Google" id="ProtNLM"/>
    </source>
</evidence>
<dbReference type="InterPro" id="IPR001680">
    <property type="entry name" value="WD40_rpt"/>
</dbReference>
<dbReference type="InterPro" id="IPR045183">
    <property type="entry name" value="Ebi-like"/>
</dbReference>
<dbReference type="OMA" id="CHENPAF"/>
<dbReference type="FunFam" id="2.130.10.10:FF:000014">
    <property type="entry name" value="Putative F-box-like/WD repeat-containing protein TBL1XR1"/>
    <property type="match status" value="1"/>
</dbReference>
<evidence type="ECO:0000256" key="5">
    <source>
        <dbReference type="ARBA" id="ARBA00023242"/>
    </source>
</evidence>
<dbReference type="GO" id="GO:0006357">
    <property type="term" value="P:regulation of transcription by RNA polymerase II"/>
    <property type="evidence" value="ECO:0007669"/>
    <property type="project" value="TreeGrafter"/>
</dbReference>
<organism evidence="9 10">
    <name type="scientific">Varroa destructor</name>
    <name type="common">Honeybee mite</name>
    <dbReference type="NCBI Taxonomy" id="109461"/>
    <lineage>
        <taxon>Eukaryota</taxon>
        <taxon>Metazoa</taxon>
        <taxon>Ecdysozoa</taxon>
        <taxon>Arthropoda</taxon>
        <taxon>Chelicerata</taxon>
        <taxon>Arachnida</taxon>
        <taxon>Acari</taxon>
        <taxon>Parasitiformes</taxon>
        <taxon>Mesostigmata</taxon>
        <taxon>Gamasina</taxon>
        <taxon>Dermanyssoidea</taxon>
        <taxon>Varroidae</taxon>
        <taxon>Varroa</taxon>
    </lineage>
</organism>
<evidence type="ECO:0000256" key="3">
    <source>
        <dbReference type="ARBA" id="ARBA00022737"/>
    </source>
</evidence>
<dbReference type="Proteomes" id="UP000594260">
    <property type="component" value="Unplaced"/>
</dbReference>
<dbReference type="Pfam" id="PF00400">
    <property type="entry name" value="WD40"/>
    <property type="match status" value="6"/>
</dbReference>
<dbReference type="RefSeq" id="XP_022659472.1">
    <property type="nucleotide sequence ID" value="XM_022803737.1"/>
</dbReference>
<dbReference type="PROSITE" id="PS50294">
    <property type="entry name" value="WD_REPEATS_REGION"/>
    <property type="match status" value="5"/>
</dbReference>
<feature type="repeat" description="WD" evidence="7">
    <location>
        <begin position="484"/>
        <end position="534"/>
    </location>
</feature>
<dbReference type="PANTHER" id="PTHR22846:SF2">
    <property type="entry name" value="F-BOX-LIKE_WD REPEAT-CONTAINING PROTEIN EBI"/>
    <property type="match status" value="1"/>
</dbReference>
<dbReference type="Gene3D" id="1.20.960.30">
    <property type="match status" value="1"/>
</dbReference>
<dbReference type="EnsemblMetazoa" id="XM_022803737">
    <property type="protein sequence ID" value="XP_022659472"/>
    <property type="gene ID" value="LOC111249632"/>
</dbReference>
<feature type="repeat" description="WD" evidence="7">
    <location>
        <begin position="439"/>
        <end position="470"/>
    </location>
</feature>
<dbReference type="AlphaFoldDB" id="A0A7M7K008"/>
<dbReference type="PRINTS" id="PR00320">
    <property type="entry name" value="GPROTEINBRPT"/>
</dbReference>
<dbReference type="SUPFAM" id="SSF50978">
    <property type="entry name" value="WD40 repeat-like"/>
    <property type="match status" value="1"/>
</dbReference>
<dbReference type="GO" id="GO:0000118">
    <property type="term" value="C:histone deacetylase complex"/>
    <property type="evidence" value="ECO:0007669"/>
    <property type="project" value="TreeGrafter"/>
</dbReference>
<dbReference type="CTD" id="33212"/>
<dbReference type="CDD" id="cd00200">
    <property type="entry name" value="WD40"/>
    <property type="match status" value="1"/>
</dbReference>
<dbReference type="PROSITE" id="PS00678">
    <property type="entry name" value="WD_REPEATS_1"/>
    <property type="match status" value="4"/>
</dbReference>